<feature type="region of interest" description="Disordered" evidence="1">
    <location>
        <begin position="30"/>
        <end position="164"/>
    </location>
</feature>
<keyword evidence="3" id="KW-1185">Reference proteome</keyword>
<dbReference type="EMBL" id="JAGTXO010000025">
    <property type="protein sequence ID" value="KAG8461506.1"/>
    <property type="molecule type" value="Genomic_DNA"/>
</dbReference>
<feature type="compositionally biased region" description="Low complexity" evidence="1">
    <location>
        <begin position="768"/>
        <end position="778"/>
    </location>
</feature>
<feature type="region of interest" description="Disordered" evidence="1">
    <location>
        <begin position="996"/>
        <end position="1020"/>
    </location>
</feature>
<name>A0A8J5X9S8_DIALT</name>
<feature type="region of interest" description="Disordered" evidence="1">
    <location>
        <begin position="424"/>
        <end position="516"/>
    </location>
</feature>
<dbReference type="OrthoDB" id="10688791at2759"/>
<dbReference type="CDD" id="cd04508">
    <property type="entry name" value="Tudor_SF"/>
    <property type="match status" value="1"/>
</dbReference>
<feature type="compositionally biased region" description="Low complexity" evidence="1">
    <location>
        <begin position="45"/>
        <end position="66"/>
    </location>
</feature>
<dbReference type="AlphaFoldDB" id="A0A8J5X9S8"/>
<protein>
    <recommendedName>
        <fullName evidence="4">Tudor domain-containing protein</fullName>
    </recommendedName>
</protein>
<dbReference type="Proteomes" id="UP000751190">
    <property type="component" value="Unassembled WGS sequence"/>
</dbReference>
<feature type="region of interest" description="Disordered" evidence="1">
    <location>
        <begin position="768"/>
        <end position="802"/>
    </location>
</feature>
<feature type="compositionally biased region" description="Low complexity" evidence="1">
    <location>
        <begin position="144"/>
        <end position="155"/>
    </location>
</feature>
<proteinExistence type="predicted"/>
<reference evidence="2" key="1">
    <citation type="submission" date="2021-05" db="EMBL/GenBank/DDBJ databases">
        <title>The genome of the haptophyte Pavlova lutheri (Diacronema luteri, Pavlovales) - a model for lipid biosynthesis in eukaryotic algae.</title>
        <authorList>
            <person name="Hulatt C.J."/>
            <person name="Posewitz M.C."/>
        </authorList>
    </citation>
    <scope>NUCLEOTIDE SEQUENCE</scope>
    <source>
        <strain evidence="2">NIVA-4/92</strain>
    </source>
</reference>
<evidence type="ECO:0000256" key="1">
    <source>
        <dbReference type="SAM" id="MobiDB-lite"/>
    </source>
</evidence>
<accession>A0A8J5X9S8</accession>
<feature type="compositionally biased region" description="Low complexity" evidence="1">
    <location>
        <begin position="75"/>
        <end position="88"/>
    </location>
</feature>
<feature type="region of interest" description="Disordered" evidence="1">
    <location>
        <begin position="859"/>
        <end position="904"/>
    </location>
</feature>
<organism evidence="2 3">
    <name type="scientific">Diacronema lutheri</name>
    <name type="common">Unicellular marine alga</name>
    <name type="synonym">Monochrysis lutheri</name>
    <dbReference type="NCBI Taxonomy" id="2081491"/>
    <lineage>
        <taxon>Eukaryota</taxon>
        <taxon>Haptista</taxon>
        <taxon>Haptophyta</taxon>
        <taxon>Pavlovophyceae</taxon>
        <taxon>Pavlovales</taxon>
        <taxon>Pavlovaceae</taxon>
        <taxon>Diacronema</taxon>
    </lineage>
</organism>
<comment type="caution">
    <text evidence="2">The sequence shown here is derived from an EMBL/GenBank/DDBJ whole genome shotgun (WGS) entry which is preliminary data.</text>
</comment>
<feature type="compositionally biased region" description="Basic and acidic residues" evidence="1">
    <location>
        <begin position="425"/>
        <end position="435"/>
    </location>
</feature>
<evidence type="ECO:0008006" key="4">
    <source>
        <dbReference type="Google" id="ProtNLM"/>
    </source>
</evidence>
<gene>
    <name evidence="2" type="ORF">KFE25_001110</name>
</gene>
<evidence type="ECO:0000313" key="3">
    <source>
        <dbReference type="Proteomes" id="UP000751190"/>
    </source>
</evidence>
<evidence type="ECO:0000313" key="2">
    <source>
        <dbReference type="EMBL" id="KAG8461506.1"/>
    </source>
</evidence>
<dbReference type="Gene3D" id="2.30.30.140">
    <property type="match status" value="2"/>
</dbReference>
<feature type="compositionally biased region" description="Polar residues" evidence="1">
    <location>
        <begin position="495"/>
        <end position="504"/>
    </location>
</feature>
<sequence>MQDRTLARADVDNVAFFRALEQQYEALERELSARQRRHETPVTISRGSLSRAPASPSSSHATPARATGPSARSTAAGRSSNVRAASAARRPRARPPSAAHGAGGARGIAEALRFSRQQGRSASPYERAHSGRRVRYGAEEDEASSTASRAASAESMHGSLSRAHGSAGAGVLAAVAEAVGTAPDAQWARAAVRDRLSAMAPGMAREASLVPELLRATLLLGMLGSSAGAAADAHGAHHDSAHAAGGNANADAPGSGGGGWIGALRTIAPLLYADAVIVFAADHVDSSAGLAPYAGARVAGRPASGRSPLALYASWTRGGRALGSAAAVATTVARRALESRQPVLIDASSPNSLFDGCALAVPLPPAAGKAASAPCGVLLALRWHGGSPDASGTAQFAYPPDTLAVGAIIAAALVPALSAAQPHAQPRDSLARHGGDLGSAQHGGDLGSAQHGGEAERHADAAVDGGGDVAHRPPLPHKTSGHTHGRRADAPGSPTDAQPTSVSQRPPPAARAPPAAGAFAAGERVLADWRGHGSWYGGVIHAVASAAGGPEPSSSVSQDVCYDVCYDDGAFEAGVPLSRVRKEPEAAAAGAARAELPPDASVREAPLGVGTRVLADWKGEGTLFFGHVSAVAPDGVRGRGHGRSYTISYDDGDVEDAVPPERVRQATISGRSSGAPQATGPLTAVASRAARDAAAAAAAEHAAEMAHTRAALGEQVGSVGKELAALSAKIERLEAETAAERTGAAEAVRSAAERADAALRASEAATAAAHTATRASEALTLSRAEGDTRAQSASRTAADEARADAARRTLEVSLHALVKQAVESALELPPEETRAAAPYGGGGGTRGVRSALRARTAGQFERRIDDADDDDGGSLAEPRDEHSRWHARAHAASQPALSPSRVHVEPSASAQLQLQQLALGGLHFAHSSQTSDVRALCTSGSLGSLEQMRARRDQLRARLAALESLEGAPDMRRAQTVIELHAARAELQERLRRMRGSTPAVAPRARSEGFLGPPTVLTTR</sequence>